<name>A0A8J4Y7T3_CHIOP</name>
<dbReference type="OrthoDB" id="7477527at2759"/>
<dbReference type="AlphaFoldDB" id="A0A8J4Y7T3"/>
<accession>A0A8J4Y7T3</accession>
<feature type="region of interest" description="Disordered" evidence="1">
    <location>
        <begin position="1"/>
        <end position="28"/>
    </location>
</feature>
<gene>
    <name evidence="2" type="ORF">GWK47_051706</name>
</gene>
<dbReference type="Proteomes" id="UP000770661">
    <property type="component" value="Unassembled WGS sequence"/>
</dbReference>
<dbReference type="EMBL" id="JACEEZ010015449">
    <property type="protein sequence ID" value="KAG0718821.1"/>
    <property type="molecule type" value="Genomic_DNA"/>
</dbReference>
<keyword evidence="3" id="KW-1185">Reference proteome</keyword>
<evidence type="ECO:0000313" key="3">
    <source>
        <dbReference type="Proteomes" id="UP000770661"/>
    </source>
</evidence>
<proteinExistence type="predicted"/>
<evidence type="ECO:0000256" key="1">
    <source>
        <dbReference type="SAM" id="MobiDB-lite"/>
    </source>
</evidence>
<organism evidence="2 3">
    <name type="scientific">Chionoecetes opilio</name>
    <name type="common">Atlantic snow crab</name>
    <name type="synonym">Cancer opilio</name>
    <dbReference type="NCBI Taxonomy" id="41210"/>
    <lineage>
        <taxon>Eukaryota</taxon>
        <taxon>Metazoa</taxon>
        <taxon>Ecdysozoa</taxon>
        <taxon>Arthropoda</taxon>
        <taxon>Crustacea</taxon>
        <taxon>Multicrustacea</taxon>
        <taxon>Malacostraca</taxon>
        <taxon>Eumalacostraca</taxon>
        <taxon>Eucarida</taxon>
        <taxon>Decapoda</taxon>
        <taxon>Pleocyemata</taxon>
        <taxon>Brachyura</taxon>
        <taxon>Eubrachyura</taxon>
        <taxon>Majoidea</taxon>
        <taxon>Majidae</taxon>
        <taxon>Chionoecetes</taxon>
    </lineage>
</organism>
<sequence>MSDASDVGGATNPPTAGRVSAGGPGWSADSTSTSGVLVPLLFLRTNPIPEGTALCFEMDNMARPTVSPGPRDIQIRPSVVPFGADLRPGGPFSPFTVCQVPAGSGECVGRRLSRFQGSSVEWQLRPERFALSCRRWGTPEVDLFASRRSAQGDQLGQTLPDLASFRKPCSWWAPATGFRASQLRALTRFPQWTTFSRDGSAVSSPSRPKVLGKSERQDHRLHRSSFRLGLLGTLVTPPFARFRRLRGYLDASEPWACDLQFLFPRSCLLVGPLKPPGDCRARVRGVIGVGGSGSRPSRP</sequence>
<reference evidence="2" key="1">
    <citation type="submission" date="2020-07" db="EMBL/GenBank/DDBJ databases">
        <title>The High-quality genome of the commercially important snow crab, Chionoecetes opilio.</title>
        <authorList>
            <person name="Jeong J.-H."/>
            <person name="Ryu S."/>
        </authorList>
    </citation>
    <scope>NUCLEOTIDE SEQUENCE</scope>
    <source>
        <strain evidence="2">MADBK_172401_WGS</strain>
        <tissue evidence="2">Digestive gland</tissue>
    </source>
</reference>
<protein>
    <submittedName>
        <fullName evidence="2">Uncharacterized protein</fullName>
    </submittedName>
</protein>
<evidence type="ECO:0000313" key="2">
    <source>
        <dbReference type="EMBL" id="KAG0718821.1"/>
    </source>
</evidence>
<comment type="caution">
    <text evidence="2">The sequence shown here is derived from an EMBL/GenBank/DDBJ whole genome shotgun (WGS) entry which is preliminary data.</text>
</comment>